<evidence type="ECO:0008006" key="7">
    <source>
        <dbReference type="Google" id="ProtNLM"/>
    </source>
</evidence>
<comment type="caution">
    <text evidence="5">The sequence shown here is derived from an EMBL/GenBank/DDBJ whole genome shotgun (WGS) entry which is preliminary data.</text>
</comment>
<name>A0ABP7NK19_9GAMM</name>
<evidence type="ECO:0000313" key="5">
    <source>
        <dbReference type="EMBL" id="GAA3948931.1"/>
    </source>
</evidence>
<comment type="cofactor">
    <cofactor evidence="1">
        <name>Zn(2+)</name>
        <dbReference type="ChEBI" id="CHEBI:29105"/>
    </cofactor>
</comment>
<evidence type="ECO:0000256" key="4">
    <source>
        <dbReference type="ARBA" id="ARBA00023049"/>
    </source>
</evidence>
<dbReference type="Pfam" id="PF08014">
    <property type="entry name" value="MATCAP"/>
    <property type="match status" value="1"/>
</dbReference>
<protein>
    <recommendedName>
        <fullName evidence="7">DUF1704 domain-containing protein</fullName>
    </recommendedName>
</protein>
<dbReference type="RefSeq" id="WP_344802972.1">
    <property type="nucleotide sequence ID" value="NZ_BAABBO010000001.1"/>
</dbReference>
<keyword evidence="6" id="KW-1185">Reference proteome</keyword>
<organism evidence="5 6">
    <name type="scientific">Allohahella marinimesophila</name>
    <dbReference type="NCBI Taxonomy" id="1054972"/>
    <lineage>
        <taxon>Bacteria</taxon>
        <taxon>Pseudomonadati</taxon>
        <taxon>Pseudomonadota</taxon>
        <taxon>Gammaproteobacteria</taxon>
        <taxon>Oceanospirillales</taxon>
        <taxon>Hahellaceae</taxon>
        <taxon>Allohahella</taxon>
    </lineage>
</organism>
<dbReference type="PANTHER" id="PTHR31817">
    <property type="match status" value="1"/>
</dbReference>
<evidence type="ECO:0000256" key="1">
    <source>
        <dbReference type="ARBA" id="ARBA00001947"/>
    </source>
</evidence>
<dbReference type="EMBL" id="BAABBO010000001">
    <property type="protein sequence ID" value="GAA3948931.1"/>
    <property type="molecule type" value="Genomic_DNA"/>
</dbReference>
<accession>A0ABP7NK19</accession>
<keyword evidence="3" id="KW-0378">Hydrolase</keyword>
<gene>
    <name evidence="5" type="ORF">GCM10022278_05170</name>
</gene>
<evidence type="ECO:0000313" key="6">
    <source>
        <dbReference type="Proteomes" id="UP001501337"/>
    </source>
</evidence>
<proteinExistence type="predicted"/>
<evidence type="ECO:0000256" key="2">
    <source>
        <dbReference type="ARBA" id="ARBA00022670"/>
    </source>
</evidence>
<dbReference type="PANTHER" id="PTHR31817:SF0">
    <property type="entry name" value="CHROMOSOME UNDETERMINED SCAFFOLD_67, WHOLE GENOME SHOTGUN SEQUENCE"/>
    <property type="match status" value="1"/>
</dbReference>
<dbReference type="SMART" id="SM01154">
    <property type="entry name" value="DUF1704"/>
    <property type="match status" value="1"/>
</dbReference>
<dbReference type="Proteomes" id="UP001501337">
    <property type="component" value="Unassembled WGS sequence"/>
</dbReference>
<dbReference type="InterPro" id="IPR012548">
    <property type="entry name" value="MATCAP"/>
</dbReference>
<sequence length="405" mass="45506">MSLKADLDSGKKVDHLRPLPPIAAEVDRALVGIDDKVDWLYYLSPLHNDDIWEAFQKSGYKDEPLLEYVDIPDDFKLLRKSLRELQVDDIEHPAIHALLLEKQKELELQCELVLLRDTEGFVAVSVDLFGGTDRALLHTAERILRSVKDEDQTLDTAGADDVAAAAERHLAHYRQSAPDLASRVIIQPDLNSMMMVHRGNLEIARSVHLSPERIEALMAHEVGVHVVTRYNGHHQVLKQLEVGLAHYDALQEGLGTLAEYLAGYLPPRRLRIIAARVVASDLVIQRKNIVDIFAVLHEEHGLPAEDAFDIAVRARRGGGLTKDSVYLHGLQNLLEYLADGGSLEFLYLGKFALQQRFILQELVDDGLVSLPRLLPRHLESTACLERLERVRTLSVEALFQGRPES</sequence>
<evidence type="ECO:0000256" key="3">
    <source>
        <dbReference type="ARBA" id="ARBA00022801"/>
    </source>
</evidence>
<reference evidence="6" key="1">
    <citation type="journal article" date="2019" name="Int. J. Syst. Evol. Microbiol.">
        <title>The Global Catalogue of Microorganisms (GCM) 10K type strain sequencing project: providing services to taxonomists for standard genome sequencing and annotation.</title>
        <authorList>
            <consortium name="The Broad Institute Genomics Platform"/>
            <consortium name="The Broad Institute Genome Sequencing Center for Infectious Disease"/>
            <person name="Wu L."/>
            <person name="Ma J."/>
        </authorList>
    </citation>
    <scope>NUCLEOTIDE SEQUENCE [LARGE SCALE GENOMIC DNA]</scope>
    <source>
        <strain evidence="6">JCM 17555</strain>
    </source>
</reference>
<keyword evidence="4" id="KW-0482">Metalloprotease</keyword>
<keyword evidence="2" id="KW-0645">Protease</keyword>